<dbReference type="Proteomes" id="UP001385951">
    <property type="component" value="Unassembled WGS sequence"/>
</dbReference>
<sequence>MAMDPRWRRSHSCLVAQTPLIQVEGPIITSEDDMWRHAKDGDLNTIAVRADAIFRGWLNQAYWGKLMVWKHFEPVVKI</sequence>
<organism evidence="1 2">
    <name type="scientific">Cerrena zonata</name>
    <dbReference type="NCBI Taxonomy" id="2478898"/>
    <lineage>
        <taxon>Eukaryota</taxon>
        <taxon>Fungi</taxon>
        <taxon>Dikarya</taxon>
        <taxon>Basidiomycota</taxon>
        <taxon>Agaricomycotina</taxon>
        <taxon>Agaricomycetes</taxon>
        <taxon>Polyporales</taxon>
        <taxon>Cerrenaceae</taxon>
        <taxon>Cerrena</taxon>
    </lineage>
</organism>
<gene>
    <name evidence="1" type="ORF">QCA50_013140</name>
</gene>
<comment type="caution">
    <text evidence="1">The sequence shown here is derived from an EMBL/GenBank/DDBJ whole genome shotgun (WGS) entry which is preliminary data.</text>
</comment>
<evidence type="ECO:0000313" key="2">
    <source>
        <dbReference type="Proteomes" id="UP001385951"/>
    </source>
</evidence>
<reference evidence="1 2" key="1">
    <citation type="submission" date="2022-09" db="EMBL/GenBank/DDBJ databases">
        <authorList>
            <person name="Palmer J.M."/>
        </authorList>
    </citation>
    <scope>NUCLEOTIDE SEQUENCE [LARGE SCALE GENOMIC DNA]</scope>
    <source>
        <strain evidence="1 2">DSM 7382</strain>
    </source>
</reference>
<accession>A0AAW0FXD6</accession>
<proteinExistence type="predicted"/>
<protein>
    <submittedName>
        <fullName evidence="1">Uncharacterized protein</fullName>
    </submittedName>
</protein>
<evidence type="ECO:0000313" key="1">
    <source>
        <dbReference type="EMBL" id="KAK7683764.1"/>
    </source>
</evidence>
<keyword evidence="2" id="KW-1185">Reference proteome</keyword>
<name>A0AAW0FXD6_9APHY</name>
<dbReference type="AlphaFoldDB" id="A0AAW0FXD6"/>
<dbReference type="EMBL" id="JASBNA010000029">
    <property type="protein sequence ID" value="KAK7683764.1"/>
    <property type="molecule type" value="Genomic_DNA"/>
</dbReference>